<keyword evidence="2" id="KW-1185">Reference proteome</keyword>
<evidence type="ECO:0000313" key="1">
    <source>
        <dbReference type="EMBL" id="MCE4540722.1"/>
    </source>
</evidence>
<dbReference type="EMBL" id="JAJTWT010000022">
    <property type="protein sequence ID" value="MCE4540722.1"/>
    <property type="molecule type" value="Genomic_DNA"/>
</dbReference>
<proteinExistence type="predicted"/>
<dbReference type="RefSeq" id="WP_233395401.1">
    <property type="nucleotide sequence ID" value="NZ_JAJTWT010000022.1"/>
</dbReference>
<reference evidence="1 2" key="1">
    <citation type="submission" date="2021-12" db="EMBL/GenBank/DDBJ databases">
        <title>Genome seq of p7.</title>
        <authorList>
            <person name="Seo T."/>
        </authorList>
    </citation>
    <scope>NUCLEOTIDE SEQUENCE [LARGE SCALE GENOMIC DNA]</scope>
    <source>
        <strain evidence="1 2">P7</strain>
    </source>
</reference>
<dbReference type="Pfam" id="PF13835">
    <property type="entry name" value="DUF4194"/>
    <property type="match status" value="1"/>
</dbReference>
<gene>
    <name evidence="1" type="ORF">LXT12_26170</name>
</gene>
<name>A0ABS8XIP2_9BURK</name>
<comment type="caution">
    <text evidence="1">The sequence shown here is derived from an EMBL/GenBank/DDBJ whole genome shotgun (WGS) entry which is preliminary data.</text>
</comment>
<accession>A0ABS8XIP2</accession>
<organism evidence="1 2">
    <name type="scientific">Pelomonas caseinilytica</name>
    <dbReference type="NCBI Taxonomy" id="2906763"/>
    <lineage>
        <taxon>Bacteria</taxon>
        <taxon>Pseudomonadati</taxon>
        <taxon>Pseudomonadota</taxon>
        <taxon>Betaproteobacteria</taxon>
        <taxon>Burkholderiales</taxon>
        <taxon>Sphaerotilaceae</taxon>
        <taxon>Roseateles</taxon>
    </lineage>
</organism>
<sequence>MTAETFHALLESRLAERTAGGVSRRRFAEICNRLLASGILWRDYSKPEQSLYDDATLAEELLREWFDVLGFALTHDVDANLMRLYPPGDDQEDEDGVKKLRARLSKDVVAAALGLRFLYTEALTGKRELINQELAISLEELSQTLVTLLGTTLPPSTAERVQLLRELRKHRLVRFREGDAGFGQMEMLLSVLRPILSFVSDEALLEVRQLMQERQA</sequence>
<protein>
    <submittedName>
        <fullName evidence="1">DUF4194 domain-containing protein</fullName>
    </submittedName>
</protein>
<evidence type="ECO:0000313" key="2">
    <source>
        <dbReference type="Proteomes" id="UP001201463"/>
    </source>
</evidence>
<dbReference type="InterPro" id="IPR025449">
    <property type="entry name" value="JetB"/>
</dbReference>
<dbReference type="Proteomes" id="UP001201463">
    <property type="component" value="Unassembled WGS sequence"/>
</dbReference>